<evidence type="ECO:0000256" key="1">
    <source>
        <dbReference type="ARBA" id="ARBA00001478"/>
    </source>
</evidence>
<protein>
    <recommendedName>
        <fullName evidence="4">starch synthase</fullName>
        <ecNumber evidence="4">2.4.1.21</ecNumber>
    </recommendedName>
</protein>
<evidence type="ECO:0000256" key="3">
    <source>
        <dbReference type="ARBA" id="ARBA00010281"/>
    </source>
</evidence>
<keyword evidence="9" id="KW-0175">Coiled coil</keyword>
<dbReference type="Proteomes" id="UP000825729">
    <property type="component" value="Unassembled WGS sequence"/>
</dbReference>
<gene>
    <name evidence="11" type="ORF">H6P81_013672</name>
</gene>
<dbReference type="Pfam" id="PF08323">
    <property type="entry name" value="Glyco_transf_5"/>
    <property type="match status" value="1"/>
</dbReference>
<evidence type="ECO:0000256" key="6">
    <source>
        <dbReference type="ARBA" id="ARBA00022679"/>
    </source>
</evidence>
<dbReference type="SUPFAM" id="SSF53756">
    <property type="entry name" value="UDP-Glycosyltransferase/glycogen phosphorylase"/>
    <property type="match status" value="1"/>
</dbReference>
<keyword evidence="8" id="KW-0809">Transit peptide</keyword>
<dbReference type="CDD" id="cd03791">
    <property type="entry name" value="GT5_Glycogen_synthase_DULL1-like"/>
    <property type="match status" value="1"/>
</dbReference>
<evidence type="ECO:0000256" key="7">
    <source>
        <dbReference type="ARBA" id="ARBA00022922"/>
    </source>
</evidence>
<comment type="similarity">
    <text evidence="3">Belongs to the glycosyltransferase 1 family. Bacterial/plant glycogen synthase subfamily.</text>
</comment>
<proteinExistence type="inferred from homology"/>
<accession>A0AAV7EFS5</accession>
<dbReference type="EMBL" id="JAINDJ010000005">
    <property type="protein sequence ID" value="KAG9447544.1"/>
    <property type="molecule type" value="Genomic_DNA"/>
</dbReference>
<comment type="catalytic activity">
    <reaction evidence="1">
        <text>[(1-&gt;4)-alpha-D-glucosyl](n) + ADP-alpha-D-glucose = [(1-&gt;4)-alpha-D-glucosyl](n+1) + ADP + H(+)</text>
        <dbReference type="Rhea" id="RHEA:18189"/>
        <dbReference type="Rhea" id="RHEA-COMP:9584"/>
        <dbReference type="Rhea" id="RHEA-COMP:9587"/>
        <dbReference type="ChEBI" id="CHEBI:15378"/>
        <dbReference type="ChEBI" id="CHEBI:15444"/>
        <dbReference type="ChEBI" id="CHEBI:57498"/>
        <dbReference type="ChEBI" id="CHEBI:456216"/>
        <dbReference type="EC" id="2.4.1.21"/>
    </reaction>
</comment>
<dbReference type="GO" id="GO:0004373">
    <property type="term" value="F:alpha-1,4-glucan glucosyltransferase (UDP-glucose donor) activity"/>
    <property type="evidence" value="ECO:0007669"/>
    <property type="project" value="InterPro"/>
</dbReference>
<dbReference type="FunFam" id="3.40.50.2000:FF:000260">
    <property type="entry name" value="Starch synthase, chloroplastic/amyloplastic"/>
    <property type="match status" value="1"/>
</dbReference>
<dbReference type="AlphaFoldDB" id="A0AAV7EFS5"/>
<comment type="pathway">
    <text evidence="2">Glycan biosynthesis; starch biosynthesis.</text>
</comment>
<evidence type="ECO:0000256" key="2">
    <source>
        <dbReference type="ARBA" id="ARBA00004727"/>
    </source>
</evidence>
<keyword evidence="12" id="KW-1185">Reference proteome</keyword>
<evidence type="ECO:0000256" key="5">
    <source>
        <dbReference type="ARBA" id="ARBA00022676"/>
    </source>
</evidence>
<evidence type="ECO:0000313" key="12">
    <source>
        <dbReference type="Proteomes" id="UP000825729"/>
    </source>
</evidence>
<evidence type="ECO:0000256" key="8">
    <source>
        <dbReference type="ARBA" id="ARBA00022946"/>
    </source>
</evidence>
<dbReference type="Gene3D" id="3.40.50.2000">
    <property type="entry name" value="Glycogen Phosphorylase B"/>
    <property type="match status" value="2"/>
</dbReference>
<feature type="coiled-coil region" evidence="9">
    <location>
        <begin position="143"/>
        <end position="222"/>
    </location>
</feature>
<dbReference type="InterPro" id="IPR011835">
    <property type="entry name" value="GS/SS"/>
</dbReference>
<evidence type="ECO:0000259" key="10">
    <source>
        <dbReference type="Pfam" id="PF08323"/>
    </source>
</evidence>
<evidence type="ECO:0000313" key="11">
    <source>
        <dbReference type="EMBL" id="KAG9447544.1"/>
    </source>
</evidence>
<evidence type="ECO:0000256" key="9">
    <source>
        <dbReference type="SAM" id="Coils"/>
    </source>
</evidence>
<dbReference type="Pfam" id="PF13692">
    <property type="entry name" value="Glyco_trans_1_4"/>
    <property type="match status" value="1"/>
</dbReference>
<dbReference type="NCBIfam" id="TIGR02095">
    <property type="entry name" value="glgA"/>
    <property type="match status" value="1"/>
</dbReference>
<name>A0AAV7EFS5_ARIFI</name>
<dbReference type="PANTHER" id="PTHR46083:SF2">
    <property type="entry name" value="STARCH SYNTHASE 4, CHLOROPLASTIC_AMYLOPLASTIC-RELATED"/>
    <property type="match status" value="1"/>
</dbReference>
<dbReference type="GO" id="GO:0019252">
    <property type="term" value="P:starch biosynthetic process"/>
    <property type="evidence" value="ECO:0007669"/>
    <property type="project" value="UniProtKB-KW"/>
</dbReference>
<dbReference type="HAMAP" id="MF_00484">
    <property type="entry name" value="Glycogen_synth"/>
    <property type="match status" value="1"/>
</dbReference>
<feature type="domain" description="Starch synthase catalytic" evidence="10">
    <location>
        <begin position="519"/>
        <end position="759"/>
    </location>
</feature>
<sequence length="1017" mass="115925">MALELSTFVLGQGSHRLSRKHFNSGWIVYSSCCTRVSYKARQRQFSCCSSRHKRQQSKKLSLGGPSPEINVREVADESSNDQSAISESFSNFHLETDSHVEDDGGPIMGDSLGAGFEDSILSEEATPLSETDKEGEQLSDIRLEDLINMIRNAEKNIMLLNQARVQALEDLNKILGEKEELQGQINVLEMRLEETDARIKVAAQEKIHVELLENQLESLKMELSDRDPSEGSNGNINIKPNKIVNMLNSFPSFSEELNAFREENIRLKEDIQVLRDKLSKIHETDVRVQSLERESSFMENSFKEVERKLAAALEDVSKLSFLKHECQVLREKVESLQQLLARATKQADQAILVVQENHDLRKKVDRLEESFEEANSFKLSSAQIQQQNELFQQKIRSLEERLQRSDEETYSHVRLYQESVMEFQEILNSLQEETKRRAREDDPVDDLPWDFWSRILLTLDGWLLEKKISSTDANLLRDMTWKRDKRIRDAYLACKDKSEREMRSTLLKLISSATSPGLHIVHIAAEMAPVAKVGGLGDVVCGLSKALQKKGHLVEVVLPKYDCMQYDRIGDFKALDAVIDSYFDGQLYKNKIWVGTVEGIPVYFIEPHHPSMFFWRGQFYGEHDDFKRFSFFSRAALELLLQAGKKPDIIHCHDWQTAFVAPLYWDLYAPRGLNSARICFTCHNFEYQGKEPASELRSCGLDVPQLNRPDRMQDNTEHDKVNPIKGAIVFSNIVTTVSPTYALEVRTPEGGRGLQGTLNYYSRKFVGILNGIDAEAWNPSTDTFIKFQYNADDLRGKVENKEALRKLLKLSCKDATRPLVGCITRLVPQKGVHLIRHAIYRTLELGGQFILLGSSPVPHIQKEFEGIAVNFENHPHIRLLLKYDEALSHGIYAASDMFIVPSLFEPCGLTQMIAMRYGSVPIARKTGGLNDSVFDIDDDTVPPDFRNGFTFLVPDEQGFNSALERAFDFYNNKPESWQQLVQKDMKIDFSWDSSAAQYEELYEKSVSRARAGTGGRA</sequence>
<feature type="coiled-coil region" evidence="9">
    <location>
        <begin position="381"/>
        <end position="433"/>
    </location>
</feature>
<keyword evidence="6" id="KW-0808">Transferase</keyword>
<dbReference type="InterPro" id="IPR013534">
    <property type="entry name" value="Starch_synth_cat_dom"/>
</dbReference>
<dbReference type="NCBIfam" id="NF001905">
    <property type="entry name" value="PRK00654.2-4"/>
    <property type="match status" value="1"/>
</dbReference>
<keyword evidence="5" id="KW-0328">Glycosyltransferase</keyword>
<dbReference type="EC" id="2.4.1.21" evidence="4"/>
<reference evidence="11 12" key="1">
    <citation type="submission" date="2021-07" db="EMBL/GenBank/DDBJ databases">
        <title>The Aristolochia fimbriata genome: insights into angiosperm evolution, floral development and chemical biosynthesis.</title>
        <authorList>
            <person name="Jiao Y."/>
        </authorList>
    </citation>
    <scope>NUCLEOTIDE SEQUENCE [LARGE SCALE GENOMIC DNA]</scope>
    <source>
        <strain evidence="11">IBCAS-2021</strain>
        <tissue evidence="11">Leaf</tissue>
    </source>
</reference>
<keyword evidence="7" id="KW-0750">Starch biosynthesis</keyword>
<dbReference type="GO" id="GO:0009011">
    <property type="term" value="F:alpha-1,4-glucan glucosyltransferase (ADP-glucose donor) activity"/>
    <property type="evidence" value="ECO:0007669"/>
    <property type="project" value="UniProtKB-EC"/>
</dbReference>
<dbReference type="PANTHER" id="PTHR46083">
    <property type="match status" value="1"/>
</dbReference>
<organism evidence="11 12">
    <name type="scientific">Aristolochia fimbriata</name>
    <name type="common">White veined hardy Dutchman's pipe vine</name>
    <dbReference type="NCBI Taxonomy" id="158543"/>
    <lineage>
        <taxon>Eukaryota</taxon>
        <taxon>Viridiplantae</taxon>
        <taxon>Streptophyta</taxon>
        <taxon>Embryophyta</taxon>
        <taxon>Tracheophyta</taxon>
        <taxon>Spermatophyta</taxon>
        <taxon>Magnoliopsida</taxon>
        <taxon>Magnoliidae</taxon>
        <taxon>Piperales</taxon>
        <taxon>Aristolochiaceae</taxon>
        <taxon>Aristolochia</taxon>
    </lineage>
</organism>
<evidence type="ECO:0000256" key="4">
    <source>
        <dbReference type="ARBA" id="ARBA00012588"/>
    </source>
</evidence>
<comment type="caution">
    <text evidence="11">The sequence shown here is derived from an EMBL/GenBank/DDBJ whole genome shotgun (WGS) entry which is preliminary data.</text>
</comment>
<feature type="coiled-coil region" evidence="9">
    <location>
        <begin position="257"/>
        <end position="353"/>
    </location>
</feature>